<reference evidence="3" key="1">
    <citation type="journal article" date="2020" name="mSystems">
        <title>Genome- and Community-Level Interaction Insights into Carbon Utilization and Element Cycling Functions of Hydrothermarchaeota in Hydrothermal Sediment.</title>
        <authorList>
            <person name="Zhou Z."/>
            <person name="Liu Y."/>
            <person name="Xu W."/>
            <person name="Pan J."/>
            <person name="Luo Z.H."/>
            <person name="Li M."/>
        </authorList>
    </citation>
    <scope>NUCLEOTIDE SEQUENCE [LARGE SCALE GENOMIC DNA]</scope>
    <source>
        <strain evidence="4">SpSt-1073</strain>
        <strain evidence="3">SpSt-613</strain>
        <strain evidence="2">SpSt-669</strain>
    </source>
</reference>
<dbReference type="InterPro" id="IPR052342">
    <property type="entry name" value="MCH/BMMD"/>
</dbReference>
<protein>
    <submittedName>
        <fullName evidence="3">Dehydratase</fullName>
    </submittedName>
</protein>
<dbReference type="AlphaFoldDB" id="A0A7C4E1R0"/>
<name>A0A7C4E1R0_CALS0</name>
<proteinExistence type="predicted"/>
<evidence type="ECO:0000259" key="1">
    <source>
        <dbReference type="Pfam" id="PF01575"/>
    </source>
</evidence>
<dbReference type="Gene3D" id="3.10.129.10">
    <property type="entry name" value="Hotdog Thioesterase"/>
    <property type="match status" value="1"/>
</dbReference>
<dbReference type="Pfam" id="PF01575">
    <property type="entry name" value="MaoC_dehydratas"/>
    <property type="match status" value="1"/>
</dbReference>
<evidence type="ECO:0000313" key="2">
    <source>
        <dbReference type="EMBL" id="HGL40480.1"/>
    </source>
</evidence>
<sequence>MFFEDFEVGREFVSRERVVTPSDIDLFATWTWAANPLFLSDGFAKDRGFPQRIAPGALVIAFAIGLLYQTGAFDNIVALASIDKMSFRSPTHPGDVIKAVARVVEKRESRSPDRGVVKLDVTCQNVTRGTPAFTAEMLFVVFRKT</sequence>
<dbReference type="EMBL" id="DTAD01000035">
    <property type="protein sequence ID" value="HGN90257.1"/>
    <property type="molecule type" value="Genomic_DNA"/>
</dbReference>
<dbReference type="EMBL" id="DTCM01000025">
    <property type="protein sequence ID" value="HGL40480.1"/>
    <property type="molecule type" value="Genomic_DNA"/>
</dbReference>
<evidence type="ECO:0000313" key="3">
    <source>
        <dbReference type="EMBL" id="HGN90257.1"/>
    </source>
</evidence>
<organism evidence="3">
    <name type="scientific">Caldiarchaeum subterraneum</name>
    <dbReference type="NCBI Taxonomy" id="311458"/>
    <lineage>
        <taxon>Archaea</taxon>
        <taxon>Nitrososphaerota</taxon>
        <taxon>Candidatus Caldarchaeales</taxon>
        <taxon>Candidatus Caldarchaeaceae</taxon>
        <taxon>Candidatus Caldarchaeum</taxon>
    </lineage>
</organism>
<gene>
    <name evidence="4" type="ORF">ENM30_01005</name>
    <name evidence="3" type="ORF">ENT82_03895</name>
    <name evidence="2" type="ORF">ENU43_02270</name>
</gene>
<feature type="domain" description="MaoC-like" evidence="1">
    <location>
        <begin position="8"/>
        <end position="122"/>
    </location>
</feature>
<dbReference type="EMBL" id="DRXG01000014">
    <property type="protein sequence ID" value="HHN51870.1"/>
    <property type="molecule type" value="Genomic_DNA"/>
</dbReference>
<dbReference type="PANTHER" id="PTHR43664">
    <property type="entry name" value="MONOAMINE OXIDASE-RELATED"/>
    <property type="match status" value="1"/>
</dbReference>
<comment type="caution">
    <text evidence="3">The sequence shown here is derived from an EMBL/GenBank/DDBJ whole genome shotgun (WGS) entry which is preliminary data.</text>
</comment>
<dbReference type="InterPro" id="IPR002539">
    <property type="entry name" value="MaoC-like_dom"/>
</dbReference>
<dbReference type="SUPFAM" id="SSF54637">
    <property type="entry name" value="Thioesterase/thiol ester dehydrase-isomerase"/>
    <property type="match status" value="1"/>
</dbReference>
<dbReference type="PANTHER" id="PTHR43664:SF1">
    <property type="entry name" value="BETA-METHYLMALYL-COA DEHYDRATASE"/>
    <property type="match status" value="1"/>
</dbReference>
<evidence type="ECO:0000313" key="4">
    <source>
        <dbReference type="EMBL" id="HHN51870.1"/>
    </source>
</evidence>
<dbReference type="InterPro" id="IPR029069">
    <property type="entry name" value="HotDog_dom_sf"/>
</dbReference>
<accession>A0A7C4E1R0</accession>